<dbReference type="Proteomes" id="UP001056120">
    <property type="component" value="Linkage Group LG20"/>
</dbReference>
<keyword evidence="2" id="KW-1185">Reference proteome</keyword>
<protein>
    <submittedName>
        <fullName evidence="1">Uncharacterized protein</fullName>
    </submittedName>
</protein>
<evidence type="ECO:0000313" key="1">
    <source>
        <dbReference type="EMBL" id="KAI3743010.1"/>
    </source>
</evidence>
<reference evidence="1 2" key="2">
    <citation type="journal article" date="2022" name="Mol. Ecol. Resour.">
        <title>The genomes of chicory, endive, great burdock and yacon provide insights into Asteraceae paleo-polyploidization history and plant inulin production.</title>
        <authorList>
            <person name="Fan W."/>
            <person name="Wang S."/>
            <person name="Wang H."/>
            <person name="Wang A."/>
            <person name="Jiang F."/>
            <person name="Liu H."/>
            <person name="Zhao H."/>
            <person name="Xu D."/>
            <person name="Zhang Y."/>
        </authorList>
    </citation>
    <scope>NUCLEOTIDE SEQUENCE [LARGE SCALE GENOMIC DNA]</scope>
    <source>
        <strain evidence="2">cv. Yunnan</strain>
        <tissue evidence="1">Leaves</tissue>
    </source>
</reference>
<dbReference type="EMBL" id="CM042037">
    <property type="protein sequence ID" value="KAI3743010.1"/>
    <property type="molecule type" value="Genomic_DNA"/>
</dbReference>
<organism evidence="1 2">
    <name type="scientific">Smallanthus sonchifolius</name>
    <dbReference type="NCBI Taxonomy" id="185202"/>
    <lineage>
        <taxon>Eukaryota</taxon>
        <taxon>Viridiplantae</taxon>
        <taxon>Streptophyta</taxon>
        <taxon>Embryophyta</taxon>
        <taxon>Tracheophyta</taxon>
        <taxon>Spermatophyta</taxon>
        <taxon>Magnoliopsida</taxon>
        <taxon>eudicotyledons</taxon>
        <taxon>Gunneridae</taxon>
        <taxon>Pentapetalae</taxon>
        <taxon>asterids</taxon>
        <taxon>campanulids</taxon>
        <taxon>Asterales</taxon>
        <taxon>Asteraceae</taxon>
        <taxon>Asteroideae</taxon>
        <taxon>Heliantheae alliance</taxon>
        <taxon>Millerieae</taxon>
        <taxon>Smallanthus</taxon>
    </lineage>
</organism>
<name>A0ACB9D8Y1_9ASTR</name>
<accession>A0ACB9D8Y1</accession>
<evidence type="ECO:0000313" key="2">
    <source>
        <dbReference type="Proteomes" id="UP001056120"/>
    </source>
</evidence>
<reference evidence="2" key="1">
    <citation type="journal article" date="2022" name="Mol. Ecol. Resour.">
        <title>The genomes of chicory, endive, great burdock and yacon provide insights into Asteraceae palaeo-polyploidization history and plant inulin production.</title>
        <authorList>
            <person name="Fan W."/>
            <person name="Wang S."/>
            <person name="Wang H."/>
            <person name="Wang A."/>
            <person name="Jiang F."/>
            <person name="Liu H."/>
            <person name="Zhao H."/>
            <person name="Xu D."/>
            <person name="Zhang Y."/>
        </authorList>
    </citation>
    <scope>NUCLEOTIDE SEQUENCE [LARGE SCALE GENOMIC DNA]</scope>
    <source>
        <strain evidence="2">cv. Yunnan</strain>
    </source>
</reference>
<gene>
    <name evidence="1" type="ORF">L1987_60711</name>
</gene>
<sequence length="451" mass="50705">MGNWKLKFNVARFTLEEGEIRKPPDAETNRKEKRAETGFRGSFYWPKPGTSSMSYRDVVSEDRIKRHEGKSVTISDEVMAFSDLHGKAIMARLKVLDALHRIRETLADMDIGVYKVQYMGGLMVLISFTDEISEVGFKEEVMKRLDAFDTVRKKLKVWVLEEAGERFPDLLDQFNDETSTDSDKSGEDTVVEQMDCLNKEDDTVQIPVKGLGSSPGSSAVNRPISDTSKDPLISANHGDISNNVERSPDLGHVPNLHGSTKILEKEKVLFVGGEKNKRKKHNRFNHVGRPNEEYVSSNERPTKEKRGSNEDPFGIDGFIWTQENNEEMEKSDLQILKEKSLGRIESSNMRDVDCSKTEPGGIQGEEMFVEDDSRPSEILAIPEDRRETQNTQGVPTDCVNQEVRKTVSLGVMLGAQLQNFQDMVREAVHQEGLQLGFDFDVVDANGRSGGA</sequence>
<proteinExistence type="predicted"/>
<comment type="caution">
    <text evidence="1">The sequence shown here is derived from an EMBL/GenBank/DDBJ whole genome shotgun (WGS) entry which is preliminary data.</text>
</comment>